<evidence type="ECO:0000256" key="7">
    <source>
        <dbReference type="ARBA" id="ARBA00022692"/>
    </source>
</evidence>
<evidence type="ECO:0000256" key="14">
    <source>
        <dbReference type="SAM" id="Phobius"/>
    </source>
</evidence>
<evidence type="ECO:0000256" key="3">
    <source>
        <dbReference type="ARBA" id="ARBA00012438"/>
    </source>
</evidence>
<reference evidence="16 17" key="1">
    <citation type="submission" date="2015-09" db="EMBL/GenBank/DDBJ databases">
        <authorList>
            <consortium name="Pathogen Informatics"/>
        </authorList>
    </citation>
    <scope>NUCLEOTIDE SEQUENCE [LARGE SCALE GENOMIC DNA]</scope>
    <source>
        <strain evidence="16 17">2789STDY5608863</strain>
    </source>
</reference>
<evidence type="ECO:0000256" key="10">
    <source>
        <dbReference type="ARBA" id="ARBA00022840"/>
    </source>
</evidence>
<dbReference type="Gene3D" id="3.30.565.10">
    <property type="entry name" value="Histidine kinase-like ATPase, C-terminal domain"/>
    <property type="match status" value="1"/>
</dbReference>
<protein>
    <recommendedName>
        <fullName evidence="3">histidine kinase</fullName>
        <ecNumber evidence="3">2.7.13.3</ecNumber>
    </recommendedName>
</protein>
<dbReference type="InterPro" id="IPR036097">
    <property type="entry name" value="HisK_dim/P_sf"/>
</dbReference>
<dbReference type="GO" id="GO:0005886">
    <property type="term" value="C:plasma membrane"/>
    <property type="evidence" value="ECO:0007669"/>
    <property type="project" value="UniProtKB-SubCell"/>
</dbReference>
<evidence type="ECO:0000256" key="9">
    <source>
        <dbReference type="ARBA" id="ARBA00022777"/>
    </source>
</evidence>
<dbReference type="PROSITE" id="PS50109">
    <property type="entry name" value="HIS_KIN"/>
    <property type="match status" value="1"/>
</dbReference>
<dbReference type="PRINTS" id="PR00344">
    <property type="entry name" value="BCTRLSENSOR"/>
</dbReference>
<keyword evidence="7 14" id="KW-0812">Transmembrane</keyword>
<dbReference type="GO" id="GO:0000155">
    <property type="term" value="F:phosphorelay sensor kinase activity"/>
    <property type="evidence" value="ECO:0007669"/>
    <property type="project" value="InterPro"/>
</dbReference>
<accession>A0A173SZD2</accession>
<dbReference type="GO" id="GO:0005524">
    <property type="term" value="F:ATP binding"/>
    <property type="evidence" value="ECO:0007669"/>
    <property type="project" value="UniProtKB-KW"/>
</dbReference>
<dbReference type="Pfam" id="PF02518">
    <property type="entry name" value="HATPase_c"/>
    <property type="match status" value="1"/>
</dbReference>
<dbReference type="InterPro" id="IPR003594">
    <property type="entry name" value="HATPase_dom"/>
</dbReference>
<evidence type="ECO:0000256" key="2">
    <source>
        <dbReference type="ARBA" id="ARBA00004651"/>
    </source>
</evidence>
<gene>
    <name evidence="16" type="primary">walK_3</name>
    <name evidence="16" type="ORF">ERS852420_01741</name>
</gene>
<dbReference type="Pfam" id="PF00512">
    <property type="entry name" value="HisKA"/>
    <property type="match status" value="1"/>
</dbReference>
<proteinExistence type="predicted"/>
<dbReference type="SMART" id="SM00388">
    <property type="entry name" value="HisKA"/>
    <property type="match status" value="1"/>
</dbReference>
<evidence type="ECO:0000313" key="16">
    <source>
        <dbReference type="EMBL" id="CUM95087.1"/>
    </source>
</evidence>
<dbReference type="InterPro" id="IPR003661">
    <property type="entry name" value="HisK_dim/P_dom"/>
</dbReference>
<keyword evidence="10" id="KW-0067">ATP-binding</keyword>
<evidence type="ECO:0000256" key="4">
    <source>
        <dbReference type="ARBA" id="ARBA00022475"/>
    </source>
</evidence>
<dbReference type="SUPFAM" id="SSF47384">
    <property type="entry name" value="Homodimeric domain of signal transducing histidine kinase"/>
    <property type="match status" value="1"/>
</dbReference>
<dbReference type="AlphaFoldDB" id="A0A173SZD2"/>
<feature type="transmembrane region" description="Helical" evidence="14">
    <location>
        <begin position="12"/>
        <end position="39"/>
    </location>
</feature>
<comment type="subcellular location">
    <subcellularLocation>
        <location evidence="2">Cell membrane</location>
        <topology evidence="2">Multi-pass membrane protein</topology>
    </subcellularLocation>
</comment>
<dbReference type="Proteomes" id="UP000095495">
    <property type="component" value="Unassembled WGS sequence"/>
</dbReference>
<evidence type="ECO:0000259" key="15">
    <source>
        <dbReference type="PROSITE" id="PS50109"/>
    </source>
</evidence>
<keyword evidence="9 16" id="KW-0418">Kinase</keyword>
<dbReference type="RefSeq" id="WP_055262532.1">
    <property type="nucleotide sequence ID" value="NZ_CYXV01000006.1"/>
</dbReference>
<keyword evidence="12" id="KW-0902">Two-component regulatory system</keyword>
<evidence type="ECO:0000256" key="5">
    <source>
        <dbReference type="ARBA" id="ARBA00022553"/>
    </source>
</evidence>
<name>A0A173SZD2_9FIRM</name>
<dbReference type="Gene3D" id="1.10.287.130">
    <property type="match status" value="1"/>
</dbReference>
<evidence type="ECO:0000256" key="13">
    <source>
        <dbReference type="ARBA" id="ARBA00023136"/>
    </source>
</evidence>
<dbReference type="CDD" id="cd00082">
    <property type="entry name" value="HisKA"/>
    <property type="match status" value="1"/>
</dbReference>
<dbReference type="FunFam" id="3.30.565.10:FF:000013">
    <property type="entry name" value="Two-component sensor histidine kinase"/>
    <property type="match status" value="1"/>
</dbReference>
<keyword evidence="5" id="KW-0597">Phosphoprotein</keyword>
<dbReference type="InterPro" id="IPR036890">
    <property type="entry name" value="HATPase_C_sf"/>
</dbReference>
<dbReference type="InterPro" id="IPR005467">
    <property type="entry name" value="His_kinase_dom"/>
</dbReference>
<organism evidence="16 17">
    <name type="scientific">Roseburia faecis</name>
    <dbReference type="NCBI Taxonomy" id="301302"/>
    <lineage>
        <taxon>Bacteria</taxon>
        <taxon>Bacillati</taxon>
        <taxon>Bacillota</taxon>
        <taxon>Clostridia</taxon>
        <taxon>Lachnospirales</taxon>
        <taxon>Lachnospiraceae</taxon>
        <taxon>Roseburia</taxon>
    </lineage>
</organism>
<evidence type="ECO:0000256" key="6">
    <source>
        <dbReference type="ARBA" id="ARBA00022679"/>
    </source>
</evidence>
<dbReference type="EMBL" id="CYXV01000006">
    <property type="protein sequence ID" value="CUM95087.1"/>
    <property type="molecule type" value="Genomic_DNA"/>
</dbReference>
<evidence type="ECO:0000256" key="12">
    <source>
        <dbReference type="ARBA" id="ARBA00023012"/>
    </source>
</evidence>
<dbReference type="PANTHER" id="PTHR45528:SF1">
    <property type="entry name" value="SENSOR HISTIDINE KINASE CPXA"/>
    <property type="match status" value="1"/>
</dbReference>
<dbReference type="EC" id="2.7.13.3" evidence="3"/>
<feature type="domain" description="Histidine kinase" evidence="15">
    <location>
        <begin position="138"/>
        <end position="354"/>
    </location>
</feature>
<keyword evidence="8" id="KW-0547">Nucleotide-binding</keyword>
<dbReference type="PANTHER" id="PTHR45528">
    <property type="entry name" value="SENSOR HISTIDINE KINASE CPXA"/>
    <property type="match status" value="1"/>
</dbReference>
<evidence type="ECO:0000256" key="8">
    <source>
        <dbReference type="ARBA" id="ARBA00022741"/>
    </source>
</evidence>
<comment type="catalytic activity">
    <reaction evidence="1">
        <text>ATP + protein L-histidine = ADP + protein N-phospho-L-histidine.</text>
        <dbReference type="EC" id="2.7.13.3"/>
    </reaction>
</comment>
<evidence type="ECO:0000313" key="17">
    <source>
        <dbReference type="Proteomes" id="UP000095495"/>
    </source>
</evidence>
<evidence type="ECO:0000256" key="11">
    <source>
        <dbReference type="ARBA" id="ARBA00022989"/>
    </source>
</evidence>
<dbReference type="InterPro" id="IPR004358">
    <property type="entry name" value="Sig_transdc_His_kin-like_C"/>
</dbReference>
<dbReference type="SMART" id="SM00387">
    <property type="entry name" value="HATPase_c"/>
    <property type="match status" value="1"/>
</dbReference>
<keyword evidence="6 16" id="KW-0808">Transferase</keyword>
<dbReference type="SUPFAM" id="SSF55874">
    <property type="entry name" value="ATPase domain of HSP90 chaperone/DNA topoisomerase II/histidine kinase"/>
    <property type="match status" value="1"/>
</dbReference>
<feature type="transmembrane region" description="Helical" evidence="14">
    <location>
        <begin position="51"/>
        <end position="73"/>
    </location>
</feature>
<evidence type="ECO:0000256" key="1">
    <source>
        <dbReference type="ARBA" id="ARBA00000085"/>
    </source>
</evidence>
<keyword evidence="13 14" id="KW-0472">Membrane</keyword>
<keyword evidence="4" id="KW-1003">Cell membrane</keyword>
<sequence length="354" mass="40618">MDNKKLDIEKQLRFRLFIILFFYVVIGFIAIMFLQYLFVLFHNPVTEYLQLRIDIIFILYLLIGFICIFYSFWRKPWIYLKEVITATQTVYEQNNHSISLSEPLREVEHQMNEIKMSVLLNQQAAKEAENKKNELVMYLAHDIRTPLTTVIGYLSLLDEAPDMPMEQKAKYIGIALEKAERLETLINELFEITRYHTNTVQLEKRQVDLYALLSQVIDDFYPVLSANGNTTQVSVDDNLFVMGDPEKLARVFNNLLKNAVAYSYPNTEISISAEKKDNDIIVVFKNYGVTIPTEQLSTIFEKFNRLDSARASNTGGAGLGLSIAKEIINLHGGKIIAKSSNETIVFIITLPCSS</sequence>
<dbReference type="InterPro" id="IPR050398">
    <property type="entry name" value="HssS/ArlS-like"/>
</dbReference>
<keyword evidence="11 14" id="KW-1133">Transmembrane helix</keyword>